<accession>A0ABS2Q8F7</accession>
<dbReference type="Pfam" id="PF10646">
    <property type="entry name" value="Germane"/>
    <property type="match status" value="2"/>
</dbReference>
<reference evidence="2 3" key="1">
    <citation type="submission" date="2021-01" db="EMBL/GenBank/DDBJ databases">
        <title>Genomic Encyclopedia of Type Strains, Phase IV (KMG-IV): sequencing the most valuable type-strain genomes for metagenomic binning, comparative biology and taxonomic classification.</title>
        <authorList>
            <person name="Goeker M."/>
        </authorList>
    </citation>
    <scope>NUCLEOTIDE SEQUENCE [LARGE SCALE GENOMIC DNA]</scope>
    <source>
        <strain evidence="2 3">DSM 100968</strain>
    </source>
</reference>
<feature type="domain" description="GerMN" evidence="1">
    <location>
        <begin position="231"/>
        <end position="319"/>
    </location>
</feature>
<protein>
    <submittedName>
        <fullName evidence="2">Germination protein M</fullName>
    </submittedName>
</protein>
<dbReference type="SMART" id="SM00909">
    <property type="entry name" value="Germane"/>
    <property type="match status" value="2"/>
</dbReference>
<name>A0ABS2Q8F7_9BACL</name>
<keyword evidence="3" id="KW-1185">Reference proteome</keyword>
<evidence type="ECO:0000313" key="3">
    <source>
        <dbReference type="Proteomes" id="UP000823201"/>
    </source>
</evidence>
<dbReference type="RefSeq" id="WP_205006497.1">
    <property type="nucleotide sequence ID" value="NZ_CBCRXA010000007.1"/>
</dbReference>
<dbReference type="Proteomes" id="UP000823201">
    <property type="component" value="Unassembled WGS sequence"/>
</dbReference>
<feature type="domain" description="GerMN" evidence="1">
    <location>
        <begin position="80"/>
        <end position="171"/>
    </location>
</feature>
<dbReference type="PROSITE" id="PS51257">
    <property type="entry name" value="PROKAR_LIPOPROTEIN"/>
    <property type="match status" value="1"/>
</dbReference>
<proteinExistence type="predicted"/>
<comment type="caution">
    <text evidence="2">The sequence shown here is derived from an EMBL/GenBank/DDBJ whole genome shotgun (WGS) entry which is preliminary data.</text>
</comment>
<gene>
    <name evidence="2" type="ORF">JOC27_001485</name>
</gene>
<dbReference type="EMBL" id="JAFBEV010000011">
    <property type="protein sequence ID" value="MBM7658033.1"/>
    <property type="molecule type" value="Genomic_DNA"/>
</dbReference>
<dbReference type="InterPro" id="IPR019606">
    <property type="entry name" value="GerMN"/>
</dbReference>
<evidence type="ECO:0000259" key="1">
    <source>
        <dbReference type="SMART" id="SM00909"/>
    </source>
</evidence>
<evidence type="ECO:0000313" key="2">
    <source>
        <dbReference type="EMBL" id="MBM7658033.1"/>
    </source>
</evidence>
<organism evidence="2 3">
    <name type="scientific">Sporolactobacillus spathodeae</name>
    <dbReference type="NCBI Taxonomy" id="1465502"/>
    <lineage>
        <taxon>Bacteria</taxon>
        <taxon>Bacillati</taxon>
        <taxon>Bacillota</taxon>
        <taxon>Bacilli</taxon>
        <taxon>Bacillales</taxon>
        <taxon>Sporolactobacillaceae</taxon>
        <taxon>Sporolactobacillus</taxon>
    </lineage>
</organism>
<sequence length="338" mass="36669">MSHSKINKLAVLLLILFLTLLSACGVADRKPSSIDYVKNKAALNKTADRTKYVKRELFLSDARGLLVPQSIGLPETKEPLKQVLNYLVDDGPVSNILPNGFQAVLPPGTEVRSVHVDASGNLTADFSKELLDASSDSRDQIVQSIVWTATQFENVKSVTLRVAGEKLTQWPKTGEEIGTGLTRTSGINQNFDQVTDVAGSQPVNVYYLYVEKGKSFNVPVTVRVSSQGNEWAAMVQALIHEPEGSDFISALNPDTQLISRPYIKNGIVYLHFNQAIYEDKASKTISDQALRSLVLTLTGTNGINKVSIKVGQSSKMTLESGTTISGPVSRTMVTATGL</sequence>